<gene>
    <name evidence="2" type="ORF">TrRE_jg10763</name>
</gene>
<feature type="region of interest" description="Disordered" evidence="1">
    <location>
        <begin position="797"/>
        <end position="818"/>
    </location>
</feature>
<name>A0A9W6ZM26_9STRA</name>
<feature type="compositionally biased region" description="Basic and acidic residues" evidence="1">
    <location>
        <begin position="458"/>
        <end position="478"/>
    </location>
</feature>
<feature type="compositionally biased region" description="Low complexity" evidence="1">
    <location>
        <begin position="356"/>
        <end position="379"/>
    </location>
</feature>
<feature type="region of interest" description="Disordered" evidence="1">
    <location>
        <begin position="339"/>
        <end position="491"/>
    </location>
</feature>
<protein>
    <submittedName>
        <fullName evidence="2">Uncharacterized protein</fullName>
    </submittedName>
</protein>
<evidence type="ECO:0000256" key="1">
    <source>
        <dbReference type="SAM" id="MobiDB-lite"/>
    </source>
</evidence>
<dbReference type="EMBL" id="BRXZ01000773">
    <property type="protein sequence ID" value="GMH53513.1"/>
    <property type="molecule type" value="Genomic_DNA"/>
</dbReference>
<dbReference type="OrthoDB" id="10464353at2759"/>
<dbReference type="Proteomes" id="UP001165082">
    <property type="component" value="Unassembled WGS sequence"/>
</dbReference>
<proteinExistence type="predicted"/>
<organism evidence="2 3">
    <name type="scientific">Triparma retinervis</name>
    <dbReference type="NCBI Taxonomy" id="2557542"/>
    <lineage>
        <taxon>Eukaryota</taxon>
        <taxon>Sar</taxon>
        <taxon>Stramenopiles</taxon>
        <taxon>Ochrophyta</taxon>
        <taxon>Bolidophyceae</taxon>
        <taxon>Parmales</taxon>
        <taxon>Triparmaceae</taxon>
        <taxon>Triparma</taxon>
    </lineage>
</organism>
<accession>A0A9W6ZM26</accession>
<dbReference type="AlphaFoldDB" id="A0A9W6ZM26"/>
<feature type="compositionally biased region" description="Low complexity" evidence="1">
    <location>
        <begin position="50"/>
        <end position="63"/>
    </location>
</feature>
<sequence>MSQNEHFAASGASSAQNPDPSSTTLKEEEIVINAADNDGMDVDGEDVSKSGSDVGGPAADGGVATMPMETDAEGEKGAASTGEVAAPAVAQGDAPLDSAPSPAVPLSPPEPSLPPPFVPVASKIAPYNPPSTNIPGQTRLYLSQLRYFSSLFAARINGLEPPKEACPSLVEDGVLGVDTTSVKEVESYNSTGLGRQFLQLRHSVLTSVYATGLYADKEELDWCNKEKYTMHLKTMGKRGKNANKVFQVVGRKGGGVQPWFGYSISPSFMHAEALAQLRLYTSMLRLIPVHTPGVLAGIAEKIVQYCQSRFPGREDYAFPINVAAMKVGDGLREAEAEVEVQRKKVGGKRGGKKGASKQAGAATQSAAKASGSQAGKSAQPPSPLVAIATTSAPTPEDAQVPPPSSPRSGKVVIAVPPPTKPLNFPSSPSSATHMVPVAAEAATSSASTEDASAMDTTPRPEEASVEKEEGKVSIDTKIKTSPKSPPSAHPSVTVAQLNDAVDRMLNEKFVSTDESWAAMMNYPEKLKELDKVSMELVRSKVGEHLLLKELVKRTDKDGNWEDPSRPALGYTPGMGAGDLLAKAKQNLDLAKGLMLHPVVSHQNTPMFGGQAVGSPRGSHKKRKNSTLFNQLGMDTDKWGTNGKTAKGMVANDFHTIAPLPPTKVPYYGRGRANKRSKGSVKDMDGEEMEGVEHAESFTSSIQWGDIASQFTSVDAQEVGEVELAGEKNIVIKGKSQLLAPTFRSIVGTKDDPEGGGVDGEEEGDFEDLSDEAVLKRHTEVLERMKAKIDAIREARLHKQQGAQRANQHAAAAAHGRKL</sequence>
<evidence type="ECO:0000313" key="3">
    <source>
        <dbReference type="Proteomes" id="UP001165082"/>
    </source>
</evidence>
<feature type="compositionally biased region" description="Polar residues" evidence="1">
    <location>
        <begin position="1"/>
        <end position="24"/>
    </location>
</feature>
<feature type="compositionally biased region" description="Low complexity" evidence="1">
    <location>
        <begin position="799"/>
        <end position="818"/>
    </location>
</feature>
<feature type="region of interest" description="Disordered" evidence="1">
    <location>
        <begin position="746"/>
        <end position="765"/>
    </location>
</feature>
<comment type="caution">
    <text evidence="2">The sequence shown here is derived from an EMBL/GenBank/DDBJ whole genome shotgun (WGS) entry which is preliminary data.</text>
</comment>
<evidence type="ECO:0000313" key="2">
    <source>
        <dbReference type="EMBL" id="GMH53513.1"/>
    </source>
</evidence>
<feature type="compositionally biased region" description="Basic residues" evidence="1">
    <location>
        <begin position="343"/>
        <end position="355"/>
    </location>
</feature>
<reference evidence="2" key="1">
    <citation type="submission" date="2022-07" db="EMBL/GenBank/DDBJ databases">
        <title>Genome analysis of Parmales, a sister group of diatoms, reveals the evolutionary specialization of diatoms from phago-mixotrophs to photoautotrophs.</title>
        <authorList>
            <person name="Ban H."/>
            <person name="Sato S."/>
            <person name="Yoshikawa S."/>
            <person name="Kazumasa Y."/>
            <person name="Nakamura Y."/>
            <person name="Ichinomiya M."/>
            <person name="Saitoh K."/>
            <person name="Sato N."/>
            <person name="Blanc-Mathieu R."/>
            <person name="Endo H."/>
            <person name="Kuwata A."/>
            <person name="Ogata H."/>
        </authorList>
    </citation>
    <scope>NUCLEOTIDE SEQUENCE</scope>
</reference>
<feature type="region of interest" description="Disordered" evidence="1">
    <location>
        <begin position="1"/>
        <end position="83"/>
    </location>
</feature>
<keyword evidence="3" id="KW-1185">Reference proteome</keyword>
<feature type="compositionally biased region" description="Low complexity" evidence="1">
    <location>
        <begin position="438"/>
        <end position="457"/>
    </location>
</feature>